<accession>A0A814L5E9</accession>
<dbReference type="AlphaFoldDB" id="A0A814L5E9"/>
<protein>
    <recommendedName>
        <fullName evidence="7">Heat shock protein 70</fullName>
    </recommendedName>
</protein>
<dbReference type="SUPFAM" id="SSF100920">
    <property type="entry name" value="Heat shock protein 70kD (HSP70), peptide-binding domain"/>
    <property type="match status" value="2"/>
</dbReference>
<evidence type="ECO:0000256" key="3">
    <source>
        <dbReference type="ARBA" id="ARBA00022840"/>
    </source>
</evidence>
<reference evidence="4" key="1">
    <citation type="submission" date="2021-02" db="EMBL/GenBank/DDBJ databases">
        <authorList>
            <person name="Nowell W R."/>
        </authorList>
    </citation>
    <scope>NUCLEOTIDE SEQUENCE</scope>
</reference>
<dbReference type="Gene3D" id="3.30.420.40">
    <property type="match status" value="2"/>
</dbReference>
<evidence type="ECO:0000256" key="1">
    <source>
        <dbReference type="ARBA" id="ARBA00007381"/>
    </source>
</evidence>
<dbReference type="InterPro" id="IPR043129">
    <property type="entry name" value="ATPase_NBD"/>
</dbReference>
<comment type="similarity">
    <text evidence="1">Belongs to the heat shock protein 70 family.</text>
</comment>
<dbReference type="EMBL" id="CAJNOG010000193">
    <property type="protein sequence ID" value="CAF1061397.1"/>
    <property type="molecule type" value="Genomic_DNA"/>
</dbReference>
<dbReference type="GO" id="GO:0005524">
    <property type="term" value="F:ATP binding"/>
    <property type="evidence" value="ECO:0007669"/>
    <property type="project" value="UniProtKB-KW"/>
</dbReference>
<dbReference type="SUPFAM" id="SSF53067">
    <property type="entry name" value="Actin-like ATPase domain"/>
    <property type="match status" value="1"/>
</dbReference>
<name>A0A814L5E9_9BILA</name>
<dbReference type="InterPro" id="IPR013126">
    <property type="entry name" value="Hsp_70_fam"/>
</dbReference>
<dbReference type="GO" id="GO:0140662">
    <property type="term" value="F:ATP-dependent protein folding chaperone"/>
    <property type="evidence" value="ECO:0007669"/>
    <property type="project" value="InterPro"/>
</dbReference>
<gene>
    <name evidence="4" type="ORF">JYZ213_LOCUS19240</name>
    <name evidence="5" type="ORF">OXD698_LOCUS39669</name>
</gene>
<keyword evidence="3" id="KW-0067">ATP-binding</keyword>
<evidence type="ECO:0000313" key="6">
    <source>
        <dbReference type="Proteomes" id="UP000663845"/>
    </source>
</evidence>
<dbReference type="Proteomes" id="UP000663845">
    <property type="component" value="Unassembled WGS sequence"/>
</dbReference>
<proteinExistence type="inferred from homology"/>
<evidence type="ECO:0000256" key="2">
    <source>
        <dbReference type="ARBA" id="ARBA00022741"/>
    </source>
</evidence>
<dbReference type="InterPro" id="IPR029047">
    <property type="entry name" value="HSP70_peptide-bd_sf"/>
</dbReference>
<dbReference type="PANTHER" id="PTHR19375">
    <property type="entry name" value="HEAT SHOCK PROTEIN 70KDA"/>
    <property type="match status" value="1"/>
</dbReference>
<dbReference type="PROSITE" id="PS01036">
    <property type="entry name" value="HSP70_3"/>
    <property type="match status" value="1"/>
</dbReference>
<comment type="caution">
    <text evidence="4">The sequence shown here is derived from an EMBL/GenBank/DDBJ whole genome shotgun (WGS) entry which is preliminary data.</text>
</comment>
<dbReference type="PRINTS" id="PR00301">
    <property type="entry name" value="HEATSHOCK70"/>
</dbReference>
<dbReference type="Gene3D" id="2.60.34.10">
    <property type="entry name" value="Substrate Binding Domain Of DNAk, Chain A, domain 1"/>
    <property type="match status" value="1"/>
</dbReference>
<dbReference type="Pfam" id="PF00012">
    <property type="entry name" value="HSP70"/>
    <property type="match status" value="2"/>
</dbReference>
<dbReference type="Proteomes" id="UP000663844">
    <property type="component" value="Unassembled WGS sequence"/>
</dbReference>
<evidence type="ECO:0008006" key="7">
    <source>
        <dbReference type="Google" id="ProtNLM"/>
    </source>
</evidence>
<dbReference type="FunFam" id="3.30.420.40:FF:000028">
    <property type="entry name" value="heat shock 70 kDa protein-like"/>
    <property type="match status" value="1"/>
</dbReference>
<sequence>MRTIIETTLRDAKMDKSSIDDVVLIGGSSRIPKIRDLIRDFFNGKLLNQSINPDEAVAYGAAIQAAILSGNQSEQLERILSLDVAPCSLGIETKGGQITTMIERNTTIPTKQIRTFEVSPSYQSDKIVTELIEHDERRPTKPMTPFLNKKCDVDIKVFKGQDGLAINNNLLGCFTLSNILFSSDEAPQIEITFDIDANGILNVSAIDKTSQKENKITVTIDKGRLSKSDIESSQLQVLRINIKYDRTYLDTNRWKHIISHFFSLLQSFDKIYCKDEFQRFGLKDNGPFTWQSLKIHMKINV</sequence>
<organism evidence="4 6">
    <name type="scientific">Adineta steineri</name>
    <dbReference type="NCBI Taxonomy" id="433720"/>
    <lineage>
        <taxon>Eukaryota</taxon>
        <taxon>Metazoa</taxon>
        <taxon>Spiralia</taxon>
        <taxon>Gnathifera</taxon>
        <taxon>Rotifera</taxon>
        <taxon>Eurotatoria</taxon>
        <taxon>Bdelloidea</taxon>
        <taxon>Adinetida</taxon>
        <taxon>Adinetidae</taxon>
        <taxon>Adineta</taxon>
    </lineage>
</organism>
<evidence type="ECO:0000313" key="4">
    <source>
        <dbReference type="EMBL" id="CAF1061397.1"/>
    </source>
</evidence>
<keyword evidence="2" id="KW-0547">Nucleotide-binding</keyword>
<dbReference type="InterPro" id="IPR018181">
    <property type="entry name" value="Heat_shock_70_CS"/>
</dbReference>
<evidence type="ECO:0000313" key="5">
    <source>
        <dbReference type="EMBL" id="CAF4179935.1"/>
    </source>
</evidence>
<dbReference type="EMBL" id="CAJOAZ010008216">
    <property type="protein sequence ID" value="CAF4179935.1"/>
    <property type="molecule type" value="Genomic_DNA"/>
</dbReference>